<keyword evidence="2" id="KW-1133">Transmembrane helix</keyword>
<keyword evidence="2" id="KW-0472">Membrane</keyword>
<comment type="caution">
    <text evidence="3">The sequence shown here is derived from an EMBL/GenBank/DDBJ whole genome shotgun (WGS) entry which is preliminary data.</text>
</comment>
<evidence type="ECO:0000256" key="2">
    <source>
        <dbReference type="SAM" id="Phobius"/>
    </source>
</evidence>
<dbReference type="InterPro" id="IPR026467">
    <property type="entry name" value="Ser/Gly_Cys_C_dom"/>
</dbReference>
<feature type="transmembrane region" description="Helical" evidence="2">
    <location>
        <begin position="6"/>
        <end position="24"/>
    </location>
</feature>
<proteinExistence type="predicted"/>
<accession>A0ABU2MR94</accession>
<feature type="transmembrane region" description="Helical" evidence="2">
    <location>
        <begin position="144"/>
        <end position="165"/>
    </location>
</feature>
<organism evidence="3 4">
    <name type="scientific">Streptomyces litchfieldiae</name>
    <dbReference type="NCBI Taxonomy" id="3075543"/>
    <lineage>
        <taxon>Bacteria</taxon>
        <taxon>Bacillati</taxon>
        <taxon>Actinomycetota</taxon>
        <taxon>Actinomycetes</taxon>
        <taxon>Kitasatosporales</taxon>
        <taxon>Streptomycetaceae</taxon>
        <taxon>Streptomyces</taxon>
    </lineage>
</organism>
<name>A0ABU2MR94_9ACTN</name>
<feature type="region of interest" description="Disordered" evidence="1">
    <location>
        <begin position="291"/>
        <end position="310"/>
    </location>
</feature>
<dbReference type="EMBL" id="JAVREL010000008">
    <property type="protein sequence ID" value="MDT0344151.1"/>
    <property type="molecule type" value="Genomic_DNA"/>
</dbReference>
<keyword evidence="2" id="KW-0812">Transmembrane</keyword>
<keyword evidence="4" id="KW-1185">Reference proteome</keyword>
<dbReference type="Proteomes" id="UP001183246">
    <property type="component" value="Unassembled WGS sequence"/>
</dbReference>
<evidence type="ECO:0000256" key="1">
    <source>
        <dbReference type="SAM" id="MobiDB-lite"/>
    </source>
</evidence>
<evidence type="ECO:0000313" key="3">
    <source>
        <dbReference type="EMBL" id="MDT0344151.1"/>
    </source>
</evidence>
<feature type="transmembrane region" description="Helical" evidence="2">
    <location>
        <begin position="171"/>
        <end position="192"/>
    </location>
</feature>
<evidence type="ECO:0000313" key="4">
    <source>
        <dbReference type="Proteomes" id="UP001183246"/>
    </source>
</evidence>
<protein>
    <submittedName>
        <fullName evidence="3">TIGR04222 domain-containing membrane protein</fullName>
    </submittedName>
</protein>
<dbReference type="NCBIfam" id="TIGR04222">
    <property type="entry name" value="near_uncomplex"/>
    <property type="match status" value="1"/>
</dbReference>
<sequence length="310" mass="30811">MTPALILAVLECAALAAALTNLLVRRARATSATPFPPRGPSRVPELYEAAFLSGGAYRVADTVLCAMLAKQRIAIWNGTVTVVAPVADDEPERELLALCEDWQAPLGRVRAGLARSGPVQEIGDKLAARGLLLRPGIYEPWRRAVLTSRFTGVTVFGAGVLTLIVSPSPAVMVPLGGAVALIVISAALMPPAGRLTVTGRRKLLHLRGHDPLTPEGAAMLVALGGYVALNDLVLREQFEEAAAAPGTAAEANSPAVLWGADCGDSGSVTSCGGDSGGGGGDGGAGGGGDSGGGGGDGGGGGGCGGCGGCG</sequence>
<dbReference type="RefSeq" id="WP_311705278.1">
    <property type="nucleotide sequence ID" value="NZ_JAVREL010000008.1"/>
</dbReference>
<gene>
    <name evidence="3" type="ORF">RM590_16215</name>
</gene>
<reference evidence="4" key="1">
    <citation type="submission" date="2023-07" db="EMBL/GenBank/DDBJ databases">
        <title>30 novel species of actinomycetes from the DSMZ collection.</title>
        <authorList>
            <person name="Nouioui I."/>
        </authorList>
    </citation>
    <scope>NUCLEOTIDE SEQUENCE [LARGE SCALE GENOMIC DNA]</scope>
    <source>
        <strain evidence="4">DSM 44938</strain>
    </source>
</reference>